<feature type="domain" description="Thioredoxin-like fold" evidence="2">
    <location>
        <begin position="35"/>
        <end position="210"/>
    </location>
</feature>
<sequence>MRSLLTLVFGVLTTLSLTQCQLTIPSKELGYVYGTGQPDALVKIAAYIDFTCPYSKAAYTTLLQVANDFPSSEVQFKVHAFSVPYHRHSHTISKAANVLNDFKSPKSATVFDWITAAYDNIASLTTTATKDQSDTEIVNFLASLAQNVSGISTADFISGVYDTNVDSLTRLGWKYGVTRGVYGVPSITVNDVFTDADSSWTVSQWKNLIDGLLSKQ</sequence>
<dbReference type="SUPFAM" id="SSF52833">
    <property type="entry name" value="Thioredoxin-like"/>
    <property type="match status" value="1"/>
</dbReference>
<keyword evidence="1" id="KW-0732">Signal</keyword>
<dbReference type="OrthoDB" id="37297at2759"/>
<dbReference type="PANTHER" id="PTHR33875">
    <property type="entry name" value="OS09G0542200 PROTEIN"/>
    <property type="match status" value="1"/>
</dbReference>
<dbReference type="Proteomes" id="UP000678393">
    <property type="component" value="Unassembled WGS sequence"/>
</dbReference>
<comment type="caution">
    <text evidence="3">The sequence shown here is derived from an EMBL/GenBank/DDBJ whole genome shotgun (WGS) entry which is preliminary data.</text>
</comment>
<evidence type="ECO:0000259" key="2">
    <source>
        <dbReference type="Pfam" id="PF13462"/>
    </source>
</evidence>
<gene>
    <name evidence="3" type="ORF">CUNI_LOCUS13902</name>
</gene>
<evidence type="ECO:0000256" key="1">
    <source>
        <dbReference type="SAM" id="SignalP"/>
    </source>
</evidence>
<feature type="chain" id="PRO_5035791848" description="Thioredoxin-like fold domain-containing protein" evidence="1">
    <location>
        <begin position="21"/>
        <end position="216"/>
    </location>
</feature>
<dbReference type="PANTHER" id="PTHR33875:SF2">
    <property type="entry name" value="ACR183CP"/>
    <property type="match status" value="1"/>
</dbReference>
<accession>A0A8S3ZFM0</accession>
<evidence type="ECO:0000313" key="4">
    <source>
        <dbReference type="Proteomes" id="UP000678393"/>
    </source>
</evidence>
<dbReference type="EMBL" id="CAJHNH020003017">
    <property type="protein sequence ID" value="CAG5128344.1"/>
    <property type="molecule type" value="Genomic_DNA"/>
</dbReference>
<feature type="signal peptide" evidence="1">
    <location>
        <begin position="1"/>
        <end position="20"/>
    </location>
</feature>
<dbReference type="CDD" id="cd02972">
    <property type="entry name" value="DsbA_family"/>
    <property type="match status" value="1"/>
</dbReference>
<keyword evidence="4" id="KW-1185">Reference proteome</keyword>
<organism evidence="3 4">
    <name type="scientific">Candidula unifasciata</name>
    <dbReference type="NCBI Taxonomy" id="100452"/>
    <lineage>
        <taxon>Eukaryota</taxon>
        <taxon>Metazoa</taxon>
        <taxon>Spiralia</taxon>
        <taxon>Lophotrochozoa</taxon>
        <taxon>Mollusca</taxon>
        <taxon>Gastropoda</taxon>
        <taxon>Heterobranchia</taxon>
        <taxon>Euthyneura</taxon>
        <taxon>Panpulmonata</taxon>
        <taxon>Eupulmonata</taxon>
        <taxon>Stylommatophora</taxon>
        <taxon>Helicina</taxon>
        <taxon>Helicoidea</taxon>
        <taxon>Geomitridae</taxon>
        <taxon>Candidula</taxon>
    </lineage>
</organism>
<protein>
    <recommendedName>
        <fullName evidence="2">Thioredoxin-like fold domain-containing protein</fullName>
    </recommendedName>
</protein>
<dbReference type="Gene3D" id="3.40.30.10">
    <property type="entry name" value="Glutaredoxin"/>
    <property type="match status" value="1"/>
</dbReference>
<dbReference type="AlphaFoldDB" id="A0A8S3ZFM0"/>
<dbReference type="InterPro" id="IPR036249">
    <property type="entry name" value="Thioredoxin-like_sf"/>
</dbReference>
<evidence type="ECO:0000313" key="3">
    <source>
        <dbReference type="EMBL" id="CAG5128344.1"/>
    </source>
</evidence>
<reference evidence="3" key="1">
    <citation type="submission" date="2021-04" db="EMBL/GenBank/DDBJ databases">
        <authorList>
            <consortium name="Molecular Ecology Group"/>
        </authorList>
    </citation>
    <scope>NUCLEOTIDE SEQUENCE</scope>
</reference>
<proteinExistence type="predicted"/>
<dbReference type="InterPro" id="IPR012336">
    <property type="entry name" value="Thioredoxin-like_fold"/>
</dbReference>
<dbReference type="Pfam" id="PF13462">
    <property type="entry name" value="Thioredoxin_4"/>
    <property type="match status" value="1"/>
</dbReference>
<name>A0A8S3ZFM0_9EUPU</name>